<accession>A0AC60QKX8</accession>
<sequence length="145" mass="15493">MAALSGSKFYGDGRKRDRQRISDATADEILEIIARGHTSDMDLSDSNDDVADATFSAPALPDAPSSDEDHDASDDEESSTSCRTKQMPSWEAGQAYFTSGALLDKLAEMGIAGTGTIMNNRIPKGAKLSTEKELKAKGRGTSEMK</sequence>
<dbReference type="Proteomes" id="UP000805193">
    <property type="component" value="Unassembled WGS sequence"/>
</dbReference>
<organism evidence="1 2">
    <name type="scientific">Ixodes persulcatus</name>
    <name type="common">Taiga tick</name>
    <dbReference type="NCBI Taxonomy" id="34615"/>
    <lineage>
        <taxon>Eukaryota</taxon>
        <taxon>Metazoa</taxon>
        <taxon>Ecdysozoa</taxon>
        <taxon>Arthropoda</taxon>
        <taxon>Chelicerata</taxon>
        <taxon>Arachnida</taxon>
        <taxon>Acari</taxon>
        <taxon>Parasitiformes</taxon>
        <taxon>Ixodida</taxon>
        <taxon>Ixodoidea</taxon>
        <taxon>Ixodidae</taxon>
        <taxon>Ixodinae</taxon>
        <taxon>Ixodes</taxon>
    </lineage>
</organism>
<name>A0AC60QKX8_IXOPE</name>
<evidence type="ECO:0000313" key="2">
    <source>
        <dbReference type="Proteomes" id="UP000805193"/>
    </source>
</evidence>
<gene>
    <name evidence="1" type="ORF">HPB47_018366</name>
</gene>
<reference evidence="1 2" key="1">
    <citation type="journal article" date="2020" name="Cell">
        <title>Large-Scale Comparative Analyses of Tick Genomes Elucidate Their Genetic Diversity and Vector Capacities.</title>
        <authorList>
            <consortium name="Tick Genome and Microbiome Consortium (TIGMIC)"/>
            <person name="Jia N."/>
            <person name="Wang J."/>
            <person name="Shi W."/>
            <person name="Du L."/>
            <person name="Sun Y."/>
            <person name="Zhan W."/>
            <person name="Jiang J.F."/>
            <person name="Wang Q."/>
            <person name="Zhang B."/>
            <person name="Ji P."/>
            <person name="Bell-Sakyi L."/>
            <person name="Cui X.M."/>
            <person name="Yuan T.T."/>
            <person name="Jiang B.G."/>
            <person name="Yang W.F."/>
            <person name="Lam T.T."/>
            <person name="Chang Q.C."/>
            <person name="Ding S.J."/>
            <person name="Wang X.J."/>
            <person name="Zhu J.G."/>
            <person name="Ruan X.D."/>
            <person name="Zhao L."/>
            <person name="Wei J.T."/>
            <person name="Ye R.Z."/>
            <person name="Que T.C."/>
            <person name="Du C.H."/>
            <person name="Zhou Y.H."/>
            <person name="Cheng J.X."/>
            <person name="Dai P.F."/>
            <person name="Guo W.B."/>
            <person name="Han X.H."/>
            <person name="Huang E.J."/>
            <person name="Li L.F."/>
            <person name="Wei W."/>
            <person name="Gao Y.C."/>
            <person name="Liu J.Z."/>
            <person name="Shao H.Z."/>
            <person name="Wang X."/>
            <person name="Wang C.C."/>
            <person name="Yang T.C."/>
            <person name="Huo Q.B."/>
            <person name="Li W."/>
            <person name="Chen H.Y."/>
            <person name="Chen S.E."/>
            <person name="Zhou L.G."/>
            <person name="Ni X.B."/>
            <person name="Tian J.H."/>
            <person name="Sheng Y."/>
            <person name="Liu T."/>
            <person name="Pan Y.S."/>
            <person name="Xia L.Y."/>
            <person name="Li J."/>
            <person name="Zhao F."/>
            <person name="Cao W.C."/>
        </authorList>
    </citation>
    <scope>NUCLEOTIDE SEQUENCE [LARGE SCALE GENOMIC DNA]</scope>
    <source>
        <strain evidence="1">Iper-2018</strain>
    </source>
</reference>
<comment type="caution">
    <text evidence="1">The sequence shown here is derived from an EMBL/GenBank/DDBJ whole genome shotgun (WGS) entry which is preliminary data.</text>
</comment>
<protein>
    <submittedName>
        <fullName evidence="1">Uncharacterized protein</fullName>
    </submittedName>
</protein>
<proteinExistence type="predicted"/>
<dbReference type="EMBL" id="JABSTQ010007467">
    <property type="protein sequence ID" value="KAG0435678.1"/>
    <property type="molecule type" value="Genomic_DNA"/>
</dbReference>
<keyword evidence="2" id="KW-1185">Reference proteome</keyword>
<feature type="non-terminal residue" evidence="1">
    <location>
        <position position="145"/>
    </location>
</feature>
<evidence type="ECO:0000313" key="1">
    <source>
        <dbReference type="EMBL" id="KAG0435678.1"/>
    </source>
</evidence>